<comment type="caution">
    <text evidence="1">The sequence shown here is derived from an EMBL/GenBank/DDBJ whole genome shotgun (WGS) entry which is preliminary data.</text>
</comment>
<dbReference type="OrthoDB" id="2678174at2"/>
<name>A0A419SFS5_9BACL</name>
<accession>A0A419SFS5</accession>
<evidence type="ECO:0000313" key="1">
    <source>
        <dbReference type="EMBL" id="RKD22615.1"/>
    </source>
</evidence>
<dbReference type="Proteomes" id="UP000284219">
    <property type="component" value="Unassembled WGS sequence"/>
</dbReference>
<reference evidence="1 2" key="1">
    <citation type="submission" date="2016-08" db="EMBL/GenBank/DDBJ databases">
        <title>Novel Firmicute Genomes.</title>
        <authorList>
            <person name="Poppleton D.I."/>
            <person name="Gribaldo S."/>
        </authorList>
    </citation>
    <scope>NUCLEOTIDE SEQUENCE [LARGE SCALE GENOMIC DNA]</scope>
    <source>
        <strain evidence="1 2">RAOx-1</strain>
    </source>
</reference>
<gene>
    <name evidence="1" type="ORF">BEP19_10160</name>
</gene>
<proteinExistence type="predicted"/>
<organism evidence="1 2">
    <name type="scientific">Ammoniphilus oxalaticus</name>
    <dbReference type="NCBI Taxonomy" id="66863"/>
    <lineage>
        <taxon>Bacteria</taxon>
        <taxon>Bacillati</taxon>
        <taxon>Bacillota</taxon>
        <taxon>Bacilli</taxon>
        <taxon>Bacillales</taxon>
        <taxon>Paenibacillaceae</taxon>
        <taxon>Aneurinibacillus group</taxon>
        <taxon>Ammoniphilus</taxon>
    </lineage>
</organism>
<dbReference type="EMBL" id="MCHY01000009">
    <property type="protein sequence ID" value="RKD22615.1"/>
    <property type="molecule type" value="Genomic_DNA"/>
</dbReference>
<dbReference type="AlphaFoldDB" id="A0A419SFS5"/>
<dbReference type="SUPFAM" id="SSF57783">
    <property type="entry name" value="Zinc beta-ribbon"/>
    <property type="match status" value="1"/>
</dbReference>
<keyword evidence="2" id="KW-1185">Reference proteome</keyword>
<sequence length="85" mass="9836">MGNKGIETNPGRPCPVCQERAQVNYILREKHWYCLQCDTEFDGDGVIYIYDDKGELVELITDKPKIWDQLKVGKTKRKLIFTTTA</sequence>
<evidence type="ECO:0000313" key="2">
    <source>
        <dbReference type="Proteomes" id="UP000284219"/>
    </source>
</evidence>
<protein>
    <submittedName>
        <fullName evidence="1">Uncharacterized protein</fullName>
    </submittedName>
</protein>
<dbReference type="RefSeq" id="WP_120190088.1">
    <property type="nucleotide sequence ID" value="NZ_MCHY01000009.1"/>
</dbReference>